<dbReference type="GO" id="GO:0046688">
    <property type="term" value="P:response to copper ion"/>
    <property type="evidence" value="ECO:0007669"/>
    <property type="project" value="UniProtKB-UniRule"/>
</dbReference>
<keyword evidence="3 6" id="KW-0812">Transmembrane</keyword>
<feature type="transmembrane region" description="Helical" evidence="6">
    <location>
        <begin position="126"/>
        <end position="147"/>
    </location>
</feature>
<comment type="similarity">
    <text evidence="6">Belongs to the CopD family.</text>
</comment>
<protein>
    <recommendedName>
        <fullName evidence="6">Copper resistance protein D</fullName>
    </recommendedName>
</protein>
<dbReference type="GO" id="GO:0005886">
    <property type="term" value="C:plasma membrane"/>
    <property type="evidence" value="ECO:0007669"/>
    <property type="project" value="UniProtKB-SubCell"/>
</dbReference>
<keyword evidence="4 6" id="KW-1133">Transmembrane helix</keyword>
<keyword evidence="6" id="KW-0186">Copper</keyword>
<feature type="transmembrane region" description="Helical" evidence="6">
    <location>
        <begin position="197"/>
        <end position="219"/>
    </location>
</feature>
<dbReference type="EMBL" id="CABEEZ010000127">
    <property type="protein sequence ID" value="VTR53227.1"/>
    <property type="molecule type" value="Genomic_DNA"/>
</dbReference>
<evidence type="ECO:0000313" key="7">
    <source>
        <dbReference type="EMBL" id="VTR53227.1"/>
    </source>
</evidence>
<sequence length="293" mass="31953">MTLATLFVLCRFVHFTAVMLMFGVSLFTAVLSPQRLSPIITRDLRPLLLASTWISALTALLMLAIQAGLMGDGWADTWQLSIWWAVLGTTFGEAWRWHLGFSLLALLALLLPAAKRGQALALCSALLLINMAFIGHAAMHAGILGIAHRVNHALHLLAAGYWFGSLLPLLLCLRYLPQPQWRSDAIATLIRFSRWGHVAVVLVIVTGIINSLIILGRWPVDLGSAYQRLLLVKVGLVALMVMVALANRYVIVPAMRTPPNLAQRGVVIACWLEVALGAAVLLLVSLFATYAPV</sequence>
<keyword evidence="6" id="KW-0997">Cell inner membrane</keyword>
<dbReference type="PANTHER" id="PTHR34820">
    <property type="entry name" value="INNER MEMBRANE PROTEIN YEBZ"/>
    <property type="match status" value="1"/>
</dbReference>
<evidence type="ECO:0000256" key="3">
    <source>
        <dbReference type="ARBA" id="ARBA00022692"/>
    </source>
</evidence>
<dbReference type="InterPro" id="IPR008457">
    <property type="entry name" value="Cu-R_CopD_dom"/>
</dbReference>
<dbReference type="PANTHER" id="PTHR34820:SF4">
    <property type="entry name" value="INNER MEMBRANE PROTEIN YEBZ"/>
    <property type="match status" value="1"/>
</dbReference>
<feature type="transmembrane region" description="Helical" evidence="6">
    <location>
        <begin position="266"/>
        <end position="291"/>
    </location>
</feature>
<feature type="transmembrane region" description="Helical" evidence="6">
    <location>
        <begin position="153"/>
        <end position="176"/>
    </location>
</feature>
<evidence type="ECO:0000256" key="2">
    <source>
        <dbReference type="ARBA" id="ARBA00022475"/>
    </source>
</evidence>
<comment type="function">
    <text evidence="6">Involved in copper resistance.</text>
</comment>
<organism evidence="7">
    <name type="scientific">Serratia fonticola</name>
    <dbReference type="NCBI Taxonomy" id="47917"/>
    <lineage>
        <taxon>Bacteria</taxon>
        <taxon>Pseudomonadati</taxon>
        <taxon>Pseudomonadota</taxon>
        <taxon>Gammaproteobacteria</taxon>
        <taxon>Enterobacterales</taxon>
        <taxon>Yersiniaceae</taxon>
        <taxon>Serratia</taxon>
    </lineage>
</organism>
<evidence type="ECO:0000256" key="5">
    <source>
        <dbReference type="ARBA" id="ARBA00023136"/>
    </source>
</evidence>
<keyword evidence="2 6" id="KW-1003">Cell membrane</keyword>
<feature type="transmembrane region" description="Helical" evidence="6">
    <location>
        <begin position="225"/>
        <end position="245"/>
    </location>
</feature>
<dbReference type="InterPro" id="IPR032694">
    <property type="entry name" value="CopC/D"/>
</dbReference>
<accession>A0A0F7HGC0</accession>
<feature type="transmembrane region" description="Helical" evidence="6">
    <location>
        <begin position="95"/>
        <end position="114"/>
    </location>
</feature>
<dbReference type="AlphaFoldDB" id="A0A0F7HGC0"/>
<proteinExistence type="inferred from homology"/>
<dbReference type="InterPro" id="IPR047689">
    <property type="entry name" value="CopD"/>
</dbReference>
<feature type="transmembrane region" description="Helical" evidence="6">
    <location>
        <begin position="53"/>
        <end position="75"/>
    </location>
</feature>
<dbReference type="NCBIfam" id="NF033808">
    <property type="entry name" value="copper_CopD"/>
    <property type="match status" value="1"/>
</dbReference>
<dbReference type="KEGG" id="sfw:WN53_23315"/>
<comment type="subcellular location">
    <subcellularLocation>
        <location evidence="6">Cell inner membrane</location>
        <topology evidence="6">Multi-pass membrane protein</topology>
    </subcellularLocation>
    <subcellularLocation>
        <location evidence="1">Cell membrane</location>
        <topology evidence="1">Multi-pass membrane protein</topology>
    </subcellularLocation>
</comment>
<dbReference type="GeneID" id="30323112"/>
<dbReference type="Pfam" id="PF05425">
    <property type="entry name" value="CopD"/>
    <property type="match status" value="1"/>
</dbReference>
<name>A0A0F7HGC0_SERFO</name>
<dbReference type="RefSeq" id="WP_024485866.1">
    <property type="nucleotide sequence ID" value="NZ_CAMKUH010000002.1"/>
</dbReference>
<gene>
    <name evidence="7" type="primary">yebZ</name>
    <name evidence="7" type="ORF">NCTC12965_06513</name>
</gene>
<evidence type="ECO:0000256" key="1">
    <source>
        <dbReference type="ARBA" id="ARBA00004651"/>
    </source>
</evidence>
<feature type="transmembrane region" description="Helical" evidence="6">
    <location>
        <begin position="12"/>
        <end position="32"/>
    </location>
</feature>
<dbReference type="STRING" id="47917.AV650_19045"/>
<evidence type="ECO:0000256" key="4">
    <source>
        <dbReference type="ARBA" id="ARBA00022989"/>
    </source>
</evidence>
<reference evidence="7" key="1">
    <citation type="submission" date="2019-05" db="EMBL/GenBank/DDBJ databases">
        <authorList>
            <consortium name="Pathogen Informatics"/>
        </authorList>
    </citation>
    <scope>NUCLEOTIDE SEQUENCE [LARGE SCALE GENOMIC DNA]</scope>
    <source>
        <strain evidence="7">NCTC12965</strain>
    </source>
</reference>
<dbReference type="GO" id="GO:0006825">
    <property type="term" value="P:copper ion transport"/>
    <property type="evidence" value="ECO:0007669"/>
    <property type="project" value="InterPro"/>
</dbReference>
<evidence type="ECO:0000256" key="6">
    <source>
        <dbReference type="RuleBase" id="RU369037"/>
    </source>
</evidence>
<keyword evidence="5 6" id="KW-0472">Membrane</keyword>